<accession>F0ZPA8</accession>
<comment type="subcellular location">
    <subcellularLocation>
        <location evidence="1">Late endosome</location>
    </subcellularLocation>
</comment>
<sequence length="1120" mass="128260">MFSSKSSEFSILTDLNGYIQQLLDITKSENDGVKEEEQTMIQDRNPSLLRICYCVEKILSNELKDVNFLSSTTMWDFLQNLPQCLPDTGRNVELAKDCTKTSIGRGRVLIRLALNDGLLEEYISSLCFSEDVLKSYYKENALLRNSEFLMMFQSLIAMLSHIQFSLAVKDKDLDKANYWEDIALTLLTNVETRVVRRFIMVPQDQQGNGQQQSDNQPVEQQAVVEEPAQVQVKITQPELVEQPIQPPVKNEVNPEPPIQSNIEDGKGLVSSHSTSSLNLDELENVLSEITSDEIPSPEPVVQLSNQIIPSLPDYEKVIITEKDYQQWDQLIENLIKSKKTLLLDYGAKGSAITVSDSCLEPFWLSVDRILTNELRKPNTSLYSNLWDTIVGIASVIEVSNSANNTRVGYVDNPLESNEPIEKIYQDNSFKRIRAFYFRAVMSLQNISNYLKQYFLFSKDNDSQGILIRFYKNNSIVLQFDYMTKFFNLLEDLTTIVTFRLRWEKDVEQLQLPKKIVTKVIKKKVIKKTIVTVKKPQPQQDQVKDEVIQEIEDKDEPLVQDKLTSSIDSNILDIESLSNDLAAIEQELKEEQKSPKEEEVLLEQQVEASQNLPQNLPPPEQAEQEFKKVEEDSIKSVPIEEVLSEEPVKAENQSPPQVNIIETIENNNNEASKRNLNLTSSRDSVASVESNKEEQLQTQLKTVSSSSSLSNSISSNEEEPPKTVERRSTLSEVMKKYSSSSSPSSSSSSIHSSEEHNNYSNNNNSNNNNNNEDDNKKVKNDEDKDNVNSEQFQNLLSSLKTSQESIEFRFKSDPTYSSYTDSYNNDPFSTSYMGNSSFTNENDALKSSSLSSSLIDYQLISEYETKDKKKVKNRNLLTGEDGQIFINTLYRTTAVKAAYYSQGVCPGCHIQLEKLSYFKTRICYYTGKYYCNNCHSNQKSLIPARILWKWEFKLFPVSDAAKSYITRNLEKPFDIFQFNPQCLNLNPKLQKIFSMREKLFFIGEYIESCRNKATLEVPELADYFVCDNVYTYSIMDLEKIYTTNILESTIQQVMTKYIDHVTKECTICKGKGFICEYCNDDNELIFSWMSLDVQNFIKCDKCLTLSHKNVHQNQMTLAPNV</sequence>
<dbReference type="PROSITE" id="PS50826">
    <property type="entry name" value="RUN"/>
    <property type="match status" value="2"/>
</dbReference>
<dbReference type="InterPro" id="IPR025258">
    <property type="entry name" value="RH_dom"/>
</dbReference>
<dbReference type="KEGG" id="dpp:DICPUDRAFT_153601"/>
<feature type="compositionally biased region" description="Low complexity" evidence="6">
    <location>
        <begin position="703"/>
        <end position="714"/>
    </location>
</feature>
<dbReference type="GeneID" id="10502161"/>
<feature type="domain" description="RUN" evidence="7">
    <location>
        <begin position="353"/>
        <end position="505"/>
    </location>
</feature>
<dbReference type="InterPro" id="IPR037213">
    <property type="entry name" value="Run_dom_sf"/>
</dbReference>
<dbReference type="PANTHER" id="PTHR45971">
    <property type="entry name" value="PHOX (PX) DOMAIN-CONTAINING PROTEIN"/>
    <property type="match status" value="1"/>
</dbReference>
<keyword evidence="9" id="KW-1185">Reference proteome</keyword>
<feature type="region of interest" description="Disordered" evidence="6">
    <location>
        <begin position="606"/>
        <end position="657"/>
    </location>
</feature>
<evidence type="ECO:0000256" key="4">
    <source>
        <dbReference type="ARBA" id="ARBA00023006"/>
    </source>
</evidence>
<feature type="region of interest" description="Disordered" evidence="6">
    <location>
        <begin position="676"/>
        <end position="782"/>
    </location>
</feature>
<dbReference type="InterPro" id="IPR004012">
    <property type="entry name" value="Run_dom"/>
</dbReference>
<dbReference type="AlphaFoldDB" id="F0ZPA8"/>
<gene>
    <name evidence="8" type="ORF">DICPUDRAFT_153601</name>
</gene>
<dbReference type="STRING" id="5786.F0ZPA8"/>
<feature type="compositionally biased region" description="Low complexity" evidence="6">
    <location>
        <begin position="757"/>
        <end position="769"/>
    </location>
</feature>
<keyword evidence="5" id="KW-0175">Coiled coil</keyword>
<organism evidence="8 9">
    <name type="scientific">Dictyostelium purpureum</name>
    <name type="common">Slime mold</name>
    <dbReference type="NCBI Taxonomy" id="5786"/>
    <lineage>
        <taxon>Eukaryota</taxon>
        <taxon>Amoebozoa</taxon>
        <taxon>Evosea</taxon>
        <taxon>Eumycetozoa</taxon>
        <taxon>Dictyostelia</taxon>
        <taxon>Dictyosteliales</taxon>
        <taxon>Dictyosteliaceae</taxon>
        <taxon>Dictyostelium</taxon>
    </lineage>
</organism>
<dbReference type="Pfam" id="PF13901">
    <property type="entry name" value="RH_dom"/>
    <property type="match status" value="1"/>
</dbReference>
<dbReference type="RefSeq" id="XP_003289252.1">
    <property type="nucleotide sequence ID" value="XM_003289204.1"/>
</dbReference>
<dbReference type="EMBL" id="GL871107">
    <property type="protein sequence ID" value="EGC34200.1"/>
    <property type="molecule type" value="Genomic_DNA"/>
</dbReference>
<dbReference type="GO" id="GO:0006914">
    <property type="term" value="P:autophagy"/>
    <property type="evidence" value="ECO:0007669"/>
    <property type="project" value="UniProtKB-KW"/>
</dbReference>
<dbReference type="OrthoDB" id="19748at2759"/>
<reference evidence="9" key="1">
    <citation type="journal article" date="2011" name="Genome Biol.">
        <title>Comparative genomics of the social amoebae Dictyostelium discoideum and Dictyostelium purpureum.</title>
        <authorList>
            <consortium name="US DOE Joint Genome Institute (JGI-PGF)"/>
            <person name="Sucgang R."/>
            <person name="Kuo A."/>
            <person name="Tian X."/>
            <person name="Salerno W."/>
            <person name="Parikh A."/>
            <person name="Feasley C.L."/>
            <person name="Dalin E."/>
            <person name="Tu H."/>
            <person name="Huang E."/>
            <person name="Barry K."/>
            <person name="Lindquist E."/>
            <person name="Shapiro H."/>
            <person name="Bruce D."/>
            <person name="Schmutz J."/>
            <person name="Salamov A."/>
            <person name="Fey P."/>
            <person name="Gaudet P."/>
            <person name="Anjard C."/>
            <person name="Babu M.M."/>
            <person name="Basu S."/>
            <person name="Bushmanova Y."/>
            <person name="van der Wel H."/>
            <person name="Katoh-Kurasawa M."/>
            <person name="Dinh C."/>
            <person name="Coutinho P.M."/>
            <person name="Saito T."/>
            <person name="Elias M."/>
            <person name="Schaap P."/>
            <person name="Kay R.R."/>
            <person name="Henrissat B."/>
            <person name="Eichinger L."/>
            <person name="Rivero F."/>
            <person name="Putnam N.H."/>
            <person name="West C.M."/>
            <person name="Loomis W.F."/>
            <person name="Chisholm R.L."/>
            <person name="Shaulsky G."/>
            <person name="Strassmann J.E."/>
            <person name="Queller D.C."/>
            <person name="Kuspa A."/>
            <person name="Grigoriev I.V."/>
        </authorList>
    </citation>
    <scope>NUCLEOTIDE SEQUENCE [LARGE SCALE GENOMIC DNA]</scope>
    <source>
        <strain evidence="9">QSDP1</strain>
    </source>
</reference>
<evidence type="ECO:0000259" key="7">
    <source>
        <dbReference type="PROSITE" id="PS50826"/>
    </source>
</evidence>
<feature type="coiled-coil region" evidence="5">
    <location>
        <begin position="566"/>
        <end position="593"/>
    </location>
</feature>
<keyword evidence="2" id="KW-0597">Phosphoprotein</keyword>
<feature type="compositionally biased region" description="Low complexity" evidence="6">
    <location>
        <begin position="735"/>
        <end position="750"/>
    </location>
</feature>
<dbReference type="Pfam" id="PF02759">
    <property type="entry name" value="RUN"/>
    <property type="match status" value="1"/>
</dbReference>
<evidence type="ECO:0000256" key="5">
    <source>
        <dbReference type="SAM" id="Coils"/>
    </source>
</evidence>
<dbReference type="GO" id="GO:0005770">
    <property type="term" value="C:late endosome"/>
    <property type="evidence" value="ECO:0007669"/>
    <property type="project" value="UniProtKB-SubCell"/>
</dbReference>
<proteinExistence type="predicted"/>
<feature type="compositionally biased region" description="Polar residues" evidence="6">
    <location>
        <begin position="676"/>
        <end position="688"/>
    </location>
</feature>
<dbReference type="eggNOG" id="KOG1829">
    <property type="taxonomic scope" value="Eukaryota"/>
</dbReference>
<evidence type="ECO:0000256" key="2">
    <source>
        <dbReference type="ARBA" id="ARBA00022553"/>
    </source>
</evidence>
<dbReference type="Proteomes" id="UP000001064">
    <property type="component" value="Unassembled WGS sequence"/>
</dbReference>
<dbReference type="Gene3D" id="1.20.58.900">
    <property type="match status" value="2"/>
</dbReference>
<evidence type="ECO:0000256" key="1">
    <source>
        <dbReference type="ARBA" id="ARBA00004603"/>
    </source>
</evidence>
<keyword evidence="4" id="KW-0072">Autophagy</keyword>
<evidence type="ECO:0000256" key="3">
    <source>
        <dbReference type="ARBA" id="ARBA00022753"/>
    </source>
</evidence>
<feature type="compositionally biased region" description="Basic and acidic residues" evidence="6">
    <location>
        <begin position="623"/>
        <end position="633"/>
    </location>
</feature>
<dbReference type="InParanoid" id="F0ZPA8"/>
<dbReference type="InterPro" id="IPR052428">
    <property type="entry name" value="Autophagy_HostDef_Reg"/>
</dbReference>
<feature type="domain" description="RUN" evidence="7">
    <location>
        <begin position="42"/>
        <end position="171"/>
    </location>
</feature>
<feature type="compositionally biased region" description="Basic and acidic residues" evidence="6">
    <location>
        <begin position="772"/>
        <end position="782"/>
    </location>
</feature>
<dbReference type="SMART" id="SM00593">
    <property type="entry name" value="RUN"/>
    <property type="match status" value="1"/>
</dbReference>
<feature type="compositionally biased region" description="Basic and acidic residues" evidence="6">
    <location>
        <begin position="718"/>
        <end position="734"/>
    </location>
</feature>
<dbReference type="CDD" id="cd17671">
    <property type="entry name" value="RUN"/>
    <property type="match status" value="1"/>
</dbReference>
<dbReference type="SMART" id="SM01175">
    <property type="entry name" value="DUF4206"/>
    <property type="match status" value="1"/>
</dbReference>
<dbReference type="VEuPathDB" id="AmoebaDB:DICPUDRAFT_153601"/>
<dbReference type="GO" id="GO:1901981">
    <property type="term" value="F:phosphatidylinositol phosphate binding"/>
    <property type="evidence" value="ECO:0000318"/>
    <property type="project" value="GO_Central"/>
</dbReference>
<evidence type="ECO:0000256" key="6">
    <source>
        <dbReference type="SAM" id="MobiDB-lite"/>
    </source>
</evidence>
<dbReference type="SUPFAM" id="SSF140741">
    <property type="entry name" value="RUN domain-like"/>
    <property type="match status" value="1"/>
</dbReference>
<dbReference type="PANTHER" id="PTHR45971:SF4">
    <property type="entry name" value="RUN DOMAIN-CONTAINING PROTEIN"/>
    <property type="match status" value="1"/>
</dbReference>
<name>F0ZPA8_DICPU</name>
<evidence type="ECO:0000313" key="8">
    <source>
        <dbReference type="EMBL" id="EGC34200.1"/>
    </source>
</evidence>
<keyword evidence="3" id="KW-0967">Endosome</keyword>
<evidence type="ECO:0000313" key="9">
    <source>
        <dbReference type="Proteomes" id="UP000001064"/>
    </source>
</evidence>
<protein>
    <recommendedName>
        <fullName evidence="7">RUN domain-containing protein</fullName>
    </recommendedName>
</protein>
<dbReference type="OMA" id="YIETCRN"/>